<reference evidence="1 2" key="1">
    <citation type="submission" date="2020-08" db="EMBL/GenBank/DDBJ databases">
        <title>Bridging the membrane lipid divide: bacteria of the FCB group superphylum have the potential to synthesize archaeal ether lipids.</title>
        <authorList>
            <person name="Villanueva L."/>
            <person name="Von Meijenfeldt F.A.B."/>
            <person name="Westbye A.B."/>
            <person name="Yadav S."/>
            <person name="Hopmans E.C."/>
            <person name="Dutilh B.E."/>
            <person name="Sinninghe Damste J.S."/>
        </authorList>
    </citation>
    <scope>NUCLEOTIDE SEQUENCE [LARGE SCALE GENOMIC DNA]</scope>
    <source>
        <strain evidence="1">NIOZ-UU30</strain>
    </source>
</reference>
<accession>A0A8J6TKK1</accession>
<dbReference type="EMBL" id="JACNJH010000086">
    <property type="protein sequence ID" value="MBC8360384.1"/>
    <property type="molecule type" value="Genomic_DNA"/>
</dbReference>
<evidence type="ECO:0000313" key="2">
    <source>
        <dbReference type="Proteomes" id="UP000603434"/>
    </source>
</evidence>
<organism evidence="1 2">
    <name type="scientific">Candidatus Desulfatibia profunda</name>
    <dbReference type="NCBI Taxonomy" id="2841695"/>
    <lineage>
        <taxon>Bacteria</taxon>
        <taxon>Pseudomonadati</taxon>
        <taxon>Thermodesulfobacteriota</taxon>
        <taxon>Desulfobacteria</taxon>
        <taxon>Desulfobacterales</taxon>
        <taxon>Desulfobacterales incertae sedis</taxon>
        <taxon>Candidatus Desulfatibia</taxon>
    </lineage>
</organism>
<sequence length="399" mass="46740">MITITSYLHRNRLKDLIRRWMYDEPQPSDAQDISRLVHFNNTFVARYLPVFSELMFSKLHDAPLQTQKCRLKGDLKDFIVTNVPNRNPRVDEMLESYRATPGIYYRETPFHGTLYFTGRPANPRYIGSNRIKRVRRLSEKSARRIIDWIYANIKRRADRLAQERAQQLKIPIEALITAPDHMVAEFLKAENRLLEDLRNRSPIHDADDLVINDVAGIKVIVEDADRERFLNKIHETASCEVIEVEPHTGKYNAVNLIVKYCPNRERLSACPLGERLTRLMQARGLGPDEALHQFRQFVLTGEEQVHVEVIVCDYVEMLESEIGGCMHEDRILRQRLDQQYTGQLARNIEFLMAYLFAFPASRRTELGDLPIRLWNRYLPDYFDEVLKVLFEIPSIEILD</sequence>
<gene>
    <name evidence="1" type="ORF">H8E23_03155</name>
</gene>
<dbReference type="AlphaFoldDB" id="A0A8J6TKK1"/>
<evidence type="ECO:0000313" key="1">
    <source>
        <dbReference type="EMBL" id="MBC8360384.1"/>
    </source>
</evidence>
<dbReference type="Proteomes" id="UP000603434">
    <property type="component" value="Unassembled WGS sequence"/>
</dbReference>
<protein>
    <submittedName>
        <fullName evidence="1">Uncharacterized protein</fullName>
    </submittedName>
</protein>
<proteinExistence type="predicted"/>
<name>A0A8J6TKK1_9BACT</name>
<comment type="caution">
    <text evidence="1">The sequence shown here is derived from an EMBL/GenBank/DDBJ whole genome shotgun (WGS) entry which is preliminary data.</text>
</comment>